<feature type="region of interest" description="Disordered" evidence="6">
    <location>
        <begin position="1215"/>
        <end position="1260"/>
    </location>
</feature>
<feature type="compositionally biased region" description="Basic residues" evidence="6">
    <location>
        <begin position="581"/>
        <end position="591"/>
    </location>
</feature>
<sequence>MSYLHDICLDEIALEGLDGITLACLWCRLDQRLPKFPLALDPKSKQFLWKGIIASQDVAFYHLPIPRDLPAFPHEFRTIDETTGIVSLQDKVSRNEYPACIINNSETDGIQGSCATFNERVDISEEVRGHDRGNVMTLEEVQERWGDSLVVVGSQELRFAALVGPNGDQSVELSDTKYCFLEYIGRQRHHSVDQLDFARLFNLTAASIHGYRKELIKRQFVDKRIVLCDISKKAKNSIFLTLQRFSHLASRSNMSLPHLIGNSITQFLDEQPEKTAGFELIEERLAKKLPYLVSKKSWMGALKKTYRLLRDMKIIQVVHDNNTEMESLKLLKKLNDEEDDVAEDESSSNYDPTTCCLVAELPLGVQVYNLIDRMQHRPQGVSCDDLTKFLHLDSRFLQRLLDRSLLKSNLITYKLCDEGRQLIRKFQTVNQVVESTPKKEAHTDTQIVASTSDTTASLSKQTSERYMKRRQKILEMIRKNRAQEGCFGMLREIRKEEKQEGRTTKCDRRSVLRIVERLEKEGLCQTFSTVVMSADGPMSRSVNFVLDANVEQNDPKVLHITQQIKFRMANSKAHCPEPHQLKNKRRKKRRIGGSNKVKQGKPKKKKQRVTFANKRITAYKTLAQPSDGETKQVPRLRNPAQSSSTERKKNRENDKDDEDMDVSERQHTKNRTVYGLLQKMEKIRVLHRFMWYVLYGMPRHQSREALQPVQAVSGDQIPIIKQEFDENQQNEATQQLDRTLHESYTATQSQCLGISTNQSGLTLPVASQSDELSQSFNSVNNQTDVLIGRLDHGGQSACQSQMSVHAIDQSEKMFGASHGNSNPLEPVIGEKNRSVEAEETTEHMIADRRQDTSTISEMNIQTHIPETANVQSATDLLELIESGSLLDQYTTSSATRPGSISASSVSNINHDHSPSTSGQDTQTLIPTNAKVYLDVMDWRRFVQPLPEHQDIPKGWCFLGDLLMSMPLVTFCEMVSQKYMIEGLEVYLKDPLLRLLLVKDLPGNITKKLLGERRYLYRLQSVADHMCALGLGVFCARQNVDKEMISIYICRNVTLVDTTSSERGSYFVSDKSYPSQTHYLGTLDDVEKFWFDMKMICIDTPLGCAANTKLKTVTDLARKVDSYLDLVDDGRIPGDGMGAGGFDSKLLCHLKRNWTVDTINADYMTKQRYQNRFERTTNKATERLRNPLKPKTVLLTSRTGAKENVVVKTRSVDVDEHKAETVGGKGQKRKRSSAPKVESEAKIARKKRREEKKKVKEEKKLQQKQKRAVGIITRKVFTWSPAEDSLLLLCKVASALLNRDKAITSFISWETVQQVFSKKVPNAINLEMKDAGVLAKRSTRLMHHPEFRMNFRVCLGEVKEDKAFLDSIKPRPDRCFQTVAEEYEELLDRLQAKFTFVDGFNNILPDDIPSLHSNYSVVPMAQMDSTNKVFFKDENATDLRRLTLHTILMITLNTQSCSDYNARLVFNLFNQYDESLLHDVFLFCRTQGVVSRNKAAKRRFAGCLPVKHHLSPTYFKLFKKSMPQELPSEATNCYRKLQKSAPKEDVSFPNVTCGACACQIFLISTDQVNCKIIIPKKVIVLDSTLIDQTFLQKSGLLKKDGDSSDSDSDSEDDTDDEEDEEEEQDGDERTDIQVDVKRVVDRTSQGIGVRDSGQSVVGVRFEDEDDKDKTSIMAEPMGDQSLVVNLGNSAISNTDDENVMDKLNELAEGVSSTNVDQQPSDTTESQMPSFQQSVRDMDHCYFQTINQPAVSCSGDREVCREDTLPPCESTLSGAGDASSIASQEAKSSDLQPTAQAAIIQKKTVSTSFSHQEVASLDKVNLKPQLRNATMKCLTASQSSFTKWMIVQGLYAPGVCGRRISALQDNIALNAFNIKLHMKETNPVCRGEAHQEFRPCASLLEYLLRPCEKIVQMEPFCKSSDFSQEASYLDELCKGKVIKQEMASSQELTKRFIENGLDMTSTSVVIQIYEKITEAGFHGMVVEEVKRIVGRITAGSTVEIPLEKCITMLLEQHMIVEVGANDLRLVATKHASLWMVHSQKLVNRIQCADSSSHTKRPCLDKPSDIGTDAPSSSSMVEKEIRNIETVDLTEDPFENISKSGPGQRLSPVSGSSQAAEVIPQDDNCGQGSQVKGDQEVTIIQSPENVTEEIEEVVEDGIAAVKQGSDGTQVATSAGGHPSTDSDPSRATKRKFAKVFEGIYEPVEFVPYPWLKMDGEVNQPELVRIIKGIVLQILSEPGIKELEIVYRFKDVFRKVHMLKLLQIMSDLGLITRHCVTLPKPKLFGTAETRPQPKVYFYQPTINCLVKMGALFGDQE</sequence>
<keyword evidence="4" id="KW-0804">Transcription</keyword>
<dbReference type="OMA" id="TIIQDGI"/>
<dbReference type="InterPro" id="IPR056467">
    <property type="entry name" value="eWH_GTF3C1"/>
</dbReference>
<dbReference type="RefSeq" id="XP_022107270.1">
    <property type="nucleotide sequence ID" value="XM_022251578.1"/>
</dbReference>
<dbReference type="InterPro" id="IPR044210">
    <property type="entry name" value="Tfc3-like"/>
</dbReference>
<feature type="region of interest" description="Disordered" evidence="6">
    <location>
        <begin position="2162"/>
        <end position="2185"/>
    </location>
</feature>
<dbReference type="PANTHER" id="PTHR15180:SF1">
    <property type="entry name" value="GENERAL TRANSCRIPTION FACTOR 3C POLYPEPTIDE 1"/>
    <property type="match status" value="1"/>
</dbReference>
<reference evidence="11 12" key="1">
    <citation type="submission" date="2025-04" db="UniProtKB">
        <authorList>
            <consortium name="RefSeq"/>
        </authorList>
    </citation>
    <scope>IDENTIFICATION</scope>
</reference>
<evidence type="ECO:0000313" key="12">
    <source>
        <dbReference type="RefSeq" id="XP_022107269.1"/>
    </source>
</evidence>
<dbReference type="Proteomes" id="UP000694845">
    <property type="component" value="Unplaced"/>
</dbReference>
<dbReference type="CDD" id="cd16169">
    <property type="entry name" value="Tau138_eWH"/>
    <property type="match status" value="1"/>
</dbReference>
<dbReference type="InterPro" id="IPR035625">
    <property type="entry name" value="Tfc3-like_eWH"/>
</dbReference>
<feature type="region of interest" description="Disordered" evidence="6">
    <location>
        <begin position="1596"/>
        <end position="1633"/>
    </location>
</feature>
<organism evidence="10 12">
    <name type="scientific">Acanthaster planci</name>
    <name type="common">Crown-of-thorns starfish</name>
    <dbReference type="NCBI Taxonomy" id="133434"/>
    <lineage>
        <taxon>Eukaryota</taxon>
        <taxon>Metazoa</taxon>
        <taxon>Echinodermata</taxon>
        <taxon>Eleutherozoa</taxon>
        <taxon>Asterozoa</taxon>
        <taxon>Asteroidea</taxon>
        <taxon>Valvatacea</taxon>
        <taxon>Valvatida</taxon>
        <taxon>Acanthasteridae</taxon>
        <taxon>Acanthaster</taxon>
    </lineage>
</organism>
<keyword evidence="10" id="KW-1185">Reference proteome</keyword>
<keyword evidence="2" id="KW-0597">Phosphoprotein</keyword>
<dbReference type="InterPro" id="IPR007309">
    <property type="entry name" value="TFIIIC_Bblock-bd"/>
</dbReference>
<dbReference type="Pfam" id="PF24101">
    <property type="entry name" value="WHD_GTF3C1"/>
    <property type="match status" value="1"/>
</dbReference>
<feature type="compositionally biased region" description="Basic and acidic residues" evidence="6">
    <location>
        <begin position="645"/>
        <end position="654"/>
    </location>
</feature>
<proteinExistence type="predicted"/>
<evidence type="ECO:0000313" key="11">
    <source>
        <dbReference type="RefSeq" id="XP_022107268.1"/>
    </source>
</evidence>
<evidence type="ECO:0000259" key="8">
    <source>
        <dbReference type="Pfam" id="PF23704"/>
    </source>
</evidence>
<evidence type="ECO:0000256" key="2">
    <source>
        <dbReference type="ARBA" id="ARBA00022553"/>
    </source>
</evidence>
<feature type="compositionally biased region" description="Basic and acidic residues" evidence="6">
    <location>
        <begin position="1251"/>
        <end position="1260"/>
    </location>
</feature>
<name>A0A8B7ZPC4_ACAPL</name>
<dbReference type="GO" id="GO:0042791">
    <property type="term" value="P:5S class rRNA transcription by RNA polymerase III"/>
    <property type="evidence" value="ECO:0007669"/>
    <property type="project" value="TreeGrafter"/>
</dbReference>
<feature type="region of interest" description="Disordered" evidence="6">
    <location>
        <begin position="569"/>
        <end position="666"/>
    </location>
</feature>
<evidence type="ECO:0000313" key="10">
    <source>
        <dbReference type="Proteomes" id="UP000694845"/>
    </source>
</evidence>
<accession>A0A8B7ZPC4</accession>
<evidence type="ECO:0000259" key="7">
    <source>
        <dbReference type="Pfam" id="PF04182"/>
    </source>
</evidence>
<dbReference type="PANTHER" id="PTHR15180">
    <property type="entry name" value="GENERAL TRANSCRIPTION FACTOR 3C POLYPEPTIDE 1"/>
    <property type="match status" value="1"/>
</dbReference>
<dbReference type="RefSeq" id="XP_022107269.1">
    <property type="nucleotide sequence ID" value="XM_022251577.1"/>
</dbReference>
<dbReference type="Pfam" id="PF23704">
    <property type="entry name" value="WHD_GTF3C1_N"/>
    <property type="match status" value="1"/>
</dbReference>
<evidence type="ECO:0000256" key="4">
    <source>
        <dbReference type="ARBA" id="ARBA00023163"/>
    </source>
</evidence>
<dbReference type="OrthoDB" id="68020at2759"/>
<evidence type="ECO:0000256" key="3">
    <source>
        <dbReference type="ARBA" id="ARBA00023125"/>
    </source>
</evidence>
<dbReference type="RefSeq" id="XP_022107271.1">
    <property type="nucleotide sequence ID" value="XM_022251579.1"/>
</dbReference>
<feature type="region of interest" description="Disordered" evidence="6">
    <location>
        <begin position="1708"/>
        <end position="1727"/>
    </location>
</feature>
<dbReference type="RefSeq" id="XP_022107268.1">
    <property type="nucleotide sequence ID" value="XM_022251576.1"/>
</dbReference>
<feature type="domain" description="GTF3C1 extended winged-helix" evidence="9">
    <location>
        <begin position="463"/>
        <end position="570"/>
    </location>
</feature>
<evidence type="ECO:0000313" key="13">
    <source>
        <dbReference type="RefSeq" id="XP_022107270.1"/>
    </source>
</evidence>
<dbReference type="Pfam" id="PF04182">
    <property type="entry name" value="B-block_TFIIIC"/>
    <property type="match status" value="1"/>
</dbReference>
<keyword evidence="5" id="KW-0539">Nucleus</keyword>
<dbReference type="GO" id="GO:0000127">
    <property type="term" value="C:transcription factor TFIIIC complex"/>
    <property type="evidence" value="ECO:0007669"/>
    <property type="project" value="InterPro"/>
</dbReference>
<keyword evidence="3" id="KW-0238">DNA-binding</keyword>
<protein>
    <submittedName>
        <fullName evidence="11 12">General transcription factor 3C polypeptide 1-like</fullName>
    </submittedName>
</protein>
<feature type="compositionally biased region" description="Acidic residues" evidence="6">
    <location>
        <begin position="1602"/>
        <end position="1625"/>
    </location>
</feature>
<gene>
    <name evidence="11 12 13 14" type="primary">LOC110988243</name>
</gene>
<dbReference type="InterPro" id="IPR056428">
    <property type="entry name" value="WH_GTF3C1"/>
</dbReference>
<evidence type="ECO:0000256" key="5">
    <source>
        <dbReference type="ARBA" id="ARBA00023242"/>
    </source>
</evidence>
<dbReference type="GO" id="GO:0003677">
    <property type="term" value="F:DNA binding"/>
    <property type="evidence" value="ECO:0007669"/>
    <property type="project" value="UniProtKB-KW"/>
</dbReference>
<feature type="domain" description="B-block binding subunit of TFIIIC" evidence="7">
    <location>
        <begin position="175"/>
        <end position="246"/>
    </location>
</feature>
<dbReference type="GeneID" id="110988243"/>
<dbReference type="GO" id="GO:0005634">
    <property type="term" value="C:nucleus"/>
    <property type="evidence" value="ECO:0007669"/>
    <property type="project" value="UniProtKB-SubCell"/>
</dbReference>
<dbReference type="GO" id="GO:0006384">
    <property type="term" value="P:transcription initiation at RNA polymerase III promoter"/>
    <property type="evidence" value="ECO:0007669"/>
    <property type="project" value="InterPro"/>
</dbReference>
<dbReference type="KEGG" id="aplc:110988243"/>
<feature type="compositionally biased region" description="Basic residues" evidence="6">
    <location>
        <begin position="598"/>
        <end position="608"/>
    </location>
</feature>
<feature type="compositionally biased region" description="Polar residues" evidence="6">
    <location>
        <begin position="2094"/>
        <end position="2107"/>
    </location>
</feature>
<comment type="subcellular location">
    <subcellularLocation>
        <location evidence="1">Nucleus</location>
    </subcellularLocation>
</comment>
<feature type="region of interest" description="Disordered" evidence="6">
    <location>
        <begin position="2050"/>
        <end position="2075"/>
    </location>
</feature>
<feature type="domain" description="General transcription factor 3C polypeptide 1 winged-helix" evidence="8">
    <location>
        <begin position="6"/>
        <end position="61"/>
    </location>
</feature>
<evidence type="ECO:0000259" key="9">
    <source>
        <dbReference type="Pfam" id="PF24101"/>
    </source>
</evidence>
<feature type="region of interest" description="Disordered" evidence="6">
    <location>
        <begin position="891"/>
        <end position="922"/>
    </location>
</feature>
<feature type="compositionally biased region" description="Polar residues" evidence="6">
    <location>
        <begin position="1709"/>
        <end position="1727"/>
    </location>
</feature>
<evidence type="ECO:0000313" key="14">
    <source>
        <dbReference type="RefSeq" id="XP_022107271.1"/>
    </source>
</evidence>
<evidence type="ECO:0000256" key="1">
    <source>
        <dbReference type="ARBA" id="ARBA00004123"/>
    </source>
</evidence>
<evidence type="ECO:0000256" key="6">
    <source>
        <dbReference type="SAM" id="MobiDB-lite"/>
    </source>
</evidence>
<feature type="region of interest" description="Disordered" evidence="6">
    <location>
        <begin position="2087"/>
        <end position="2107"/>
    </location>
</feature>